<dbReference type="Gene3D" id="1.25.40.10">
    <property type="entry name" value="Tetratricopeptide repeat domain"/>
    <property type="match status" value="1"/>
</dbReference>
<sequence length="179" mass="18689">MTQPHSDPAAPADNWQARVDAVWADPSASELEVVERIEALTAELPDDDPRGPFQLGGAHDSAGLEARAAELYERAIELGLDGQSRAELDIQYASTLRNLGRTAEALAVLEASAGHPSLGAAPDAFYALALHSAGRSAEAVAVLIEALVPSLPKYQRSLAGYAAEARAGAARPQPGSARE</sequence>
<reference evidence="3" key="1">
    <citation type="journal article" date="2019" name="Int. J. Syst. Evol. Microbiol.">
        <title>The Global Catalogue of Microorganisms (GCM) 10K type strain sequencing project: providing services to taxonomists for standard genome sequencing and annotation.</title>
        <authorList>
            <consortium name="The Broad Institute Genomics Platform"/>
            <consortium name="The Broad Institute Genome Sequencing Center for Infectious Disease"/>
            <person name="Wu L."/>
            <person name="Ma J."/>
        </authorList>
    </citation>
    <scope>NUCLEOTIDE SEQUENCE [LARGE SCALE GENOMIC DNA]</scope>
    <source>
        <strain evidence="3">CCUG 50213</strain>
    </source>
</reference>
<dbReference type="SUPFAM" id="SSF48452">
    <property type="entry name" value="TPR-like"/>
    <property type="match status" value="1"/>
</dbReference>
<evidence type="ECO:0000313" key="3">
    <source>
        <dbReference type="Proteomes" id="UP001597181"/>
    </source>
</evidence>
<comment type="caution">
    <text evidence="2">The sequence shown here is derived from an EMBL/GenBank/DDBJ whole genome shotgun (WGS) entry which is preliminary data.</text>
</comment>
<evidence type="ECO:0000313" key="2">
    <source>
        <dbReference type="EMBL" id="MFD1202414.1"/>
    </source>
</evidence>
<proteinExistence type="predicted"/>
<keyword evidence="3" id="KW-1185">Reference proteome</keyword>
<evidence type="ECO:0000259" key="1">
    <source>
        <dbReference type="Pfam" id="PF12688"/>
    </source>
</evidence>
<gene>
    <name evidence="2" type="ORF">ACFQ3U_10965</name>
</gene>
<dbReference type="RefSeq" id="WP_343960857.1">
    <property type="nucleotide sequence ID" value="NZ_BAAAKZ010000010.1"/>
</dbReference>
<dbReference type="InterPro" id="IPR041656">
    <property type="entry name" value="TPR_5"/>
</dbReference>
<dbReference type="EMBL" id="JBHTLY010000004">
    <property type="protein sequence ID" value="MFD1202414.1"/>
    <property type="molecule type" value="Genomic_DNA"/>
</dbReference>
<feature type="domain" description="Tetratrico peptide repeat group 5" evidence="1">
    <location>
        <begin position="53"/>
        <end position="164"/>
    </location>
</feature>
<dbReference type="InterPro" id="IPR011990">
    <property type="entry name" value="TPR-like_helical_dom_sf"/>
</dbReference>
<name>A0ABW3TRZ5_9MICO</name>
<dbReference type="Proteomes" id="UP001597181">
    <property type="component" value="Unassembled WGS sequence"/>
</dbReference>
<accession>A0ABW3TRZ5</accession>
<dbReference type="Pfam" id="PF12688">
    <property type="entry name" value="TPR_5"/>
    <property type="match status" value="1"/>
</dbReference>
<organism evidence="2 3">
    <name type="scientific">Leucobacter albus</name>
    <dbReference type="NCBI Taxonomy" id="272210"/>
    <lineage>
        <taxon>Bacteria</taxon>
        <taxon>Bacillati</taxon>
        <taxon>Actinomycetota</taxon>
        <taxon>Actinomycetes</taxon>
        <taxon>Micrococcales</taxon>
        <taxon>Microbacteriaceae</taxon>
        <taxon>Leucobacter</taxon>
    </lineage>
</organism>
<protein>
    <submittedName>
        <fullName evidence="2">Tetratricopeptide repeat protein</fullName>
    </submittedName>
</protein>